<dbReference type="EMBL" id="CACRZD030000009">
    <property type="protein sequence ID" value="CAA6666364.1"/>
    <property type="molecule type" value="Genomic_DNA"/>
</dbReference>
<evidence type="ECO:0000256" key="1">
    <source>
        <dbReference type="SAM" id="MobiDB-lite"/>
    </source>
</evidence>
<organism evidence="3">
    <name type="scientific">Spirodela intermedia</name>
    <name type="common">Intermediate duckweed</name>
    <dbReference type="NCBI Taxonomy" id="51605"/>
    <lineage>
        <taxon>Eukaryota</taxon>
        <taxon>Viridiplantae</taxon>
        <taxon>Streptophyta</taxon>
        <taxon>Embryophyta</taxon>
        <taxon>Tracheophyta</taxon>
        <taxon>Spermatophyta</taxon>
        <taxon>Magnoliopsida</taxon>
        <taxon>Liliopsida</taxon>
        <taxon>Araceae</taxon>
        <taxon>Lemnoideae</taxon>
        <taxon>Spirodela</taxon>
    </lineage>
</organism>
<accession>A0A7I8J8F3</accession>
<gene>
    <name evidence="3" type="ORF">SI7747_09012753</name>
</gene>
<evidence type="ECO:0000313" key="3">
    <source>
        <dbReference type="EMBL" id="CAA2627074.1"/>
    </source>
</evidence>
<feature type="compositionally biased region" description="Low complexity" evidence="1">
    <location>
        <begin position="68"/>
        <end position="80"/>
    </location>
</feature>
<keyword evidence="4" id="KW-1185">Reference proteome</keyword>
<feature type="region of interest" description="Disordered" evidence="1">
    <location>
        <begin position="33"/>
        <end position="149"/>
    </location>
</feature>
<feature type="transmembrane region" description="Helical" evidence="2">
    <location>
        <begin position="6"/>
        <end position="25"/>
    </location>
</feature>
<proteinExistence type="predicted"/>
<sequence>MLGPSRLLFSSLVQIKTLLFFFYFLTKQRLNPPNRYPSYRGYSPPRHYNRSPPRQGRRRRPLQPQPSPQRLAGGAAAPGRRQGRRPPEKSRRISRSRSRSRSPSGSRSRSPPAPSPKRAAKSRSPSSSRGGAAGKGLVSYGDGSPDSAR</sequence>
<keyword evidence="2" id="KW-0472">Membrane</keyword>
<evidence type="ECO:0000256" key="2">
    <source>
        <dbReference type="SAM" id="Phobius"/>
    </source>
</evidence>
<name>A0A7I8J8F3_SPIIN</name>
<keyword evidence="2" id="KW-0812">Transmembrane</keyword>
<dbReference type="Proteomes" id="UP001189122">
    <property type="component" value="Unassembled WGS sequence"/>
</dbReference>
<reference evidence="3 4" key="1">
    <citation type="submission" date="2019-12" db="EMBL/GenBank/DDBJ databases">
        <authorList>
            <person name="Scholz U."/>
            <person name="Mascher M."/>
            <person name="Fiebig A."/>
        </authorList>
    </citation>
    <scope>NUCLEOTIDE SEQUENCE</scope>
</reference>
<feature type="compositionally biased region" description="Low complexity" evidence="1">
    <location>
        <begin position="101"/>
        <end position="110"/>
    </location>
</feature>
<evidence type="ECO:0000313" key="4">
    <source>
        <dbReference type="Proteomes" id="UP001189122"/>
    </source>
</evidence>
<keyword evidence="2" id="KW-1133">Transmembrane helix</keyword>
<dbReference type="AlphaFoldDB" id="A0A7I8J8F3"/>
<protein>
    <submittedName>
        <fullName evidence="3">Uncharacterized protein</fullName>
    </submittedName>
</protein>
<dbReference type="EMBL" id="LR743596">
    <property type="protein sequence ID" value="CAA2627074.1"/>
    <property type="molecule type" value="Genomic_DNA"/>
</dbReference>